<comment type="caution">
    <text evidence="2">The sequence shown here is derived from an EMBL/GenBank/DDBJ whole genome shotgun (WGS) entry which is preliminary data.</text>
</comment>
<protein>
    <recommendedName>
        <fullName evidence="4">Lipoprotein</fullName>
    </recommendedName>
</protein>
<dbReference type="RefSeq" id="WP_307450315.1">
    <property type="nucleotide sequence ID" value="NZ_JAUTAL010000001.1"/>
</dbReference>
<keyword evidence="3" id="KW-1185">Reference proteome</keyword>
<name>A0ABU0TJ83_9FLAO</name>
<evidence type="ECO:0008006" key="4">
    <source>
        <dbReference type="Google" id="ProtNLM"/>
    </source>
</evidence>
<evidence type="ECO:0000313" key="2">
    <source>
        <dbReference type="EMBL" id="MDQ1097056.1"/>
    </source>
</evidence>
<feature type="compositionally biased region" description="Polar residues" evidence="1">
    <location>
        <begin position="26"/>
        <end position="41"/>
    </location>
</feature>
<reference evidence="2 3" key="1">
    <citation type="submission" date="2023-07" db="EMBL/GenBank/DDBJ databases">
        <title>Functional and genomic diversity of the sorghum phyllosphere microbiome.</title>
        <authorList>
            <person name="Shade A."/>
        </authorList>
    </citation>
    <scope>NUCLEOTIDE SEQUENCE [LARGE SCALE GENOMIC DNA]</scope>
    <source>
        <strain evidence="2 3">SORGH_AS_1064</strain>
    </source>
</reference>
<sequence length="212" mass="24589">MKKILMSLIIAGSILGCKKAPKKPAESQQDSTHVQQKVSGETQKDDNRKEAITQLNKEILEILKNKQYHKLSAYIHPEKGITFSMYAFISPQEDKHFSRAEFEKYLPTKTLFTWGAMDGSGDLYKASISDYLSKWVYCKDFTTGKLTYNEFGVVGNSLNNLREIYKNADFTENYIKPPDEEHPMDWNTLRMVFEPYQGKYYLIAIINDQWTI</sequence>
<accession>A0ABU0TJ83</accession>
<organism evidence="2 3">
    <name type="scientific">Chryseobacterium camelliae</name>
    <dbReference type="NCBI Taxonomy" id="1265445"/>
    <lineage>
        <taxon>Bacteria</taxon>
        <taxon>Pseudomonadati</taxon>
        <taxon>Bacteroidota</taxon>
        <taxon>Flavobacteriia</taxon>
        <taxon>Flavobacteriales</taxon>
        <taxon>Weeksellaceae</taxon>
        <taxon>Chryseobacterium group</taxon>
        <taxon>Chryseobacterium</taxon>
    </lineage>
</organism>
<gene>
    <name evidence="2" type="ORF">QE404_002203</name>
</gene>
<dbReference type="Proteomes" id="UP001225072">
    <property type="component" value="Unassembled WGS sequence"/>
</dbReference>
<evidence type="ECO:0000256" key="1">
    <source>
        <dbReference type="SAM" id="MobiDB-lite"/>
    </source>
</evidence>
<feature type="region of interest" description="Disordered" evidence="1">
    <location>
        <begin position="20"/>
        <end position="49"/>
    </location>
</feature>
<dbReference type="PROSITE" id="PS51257">
    <property type="entry name" value="PROKAR_LIPOPROTEIN"/>
    <property type="match status" value="1"/>
</dbReference>
<dbReference type="EMBL" id="JAUTAL010000001">
    <property type="protein sequence ID" value="MDQ1097056.1"/>
    <property type="molecule type" value="Genomic_DNA"/>
</dbReference>
<proteinExistence type="predicted"/>
<evidence type="ECO:0000313" key="3">
    <source>
        <dbReference type="Proteomes" id="UP001225072"/>
    </source>
</evidence>